<reference evidence="2 3" key="1">
    <citation type="journal article" date="2011" name="BMC Genomics">
        <title>Genomic insights into an obligate epibiotic bacterial predator: Micavibrio aeruginosavorus ARL-13.</title>
        <authorList>
            <person name="Wang Z."/>
            <person name="Kadouri D."/>
            <person name="Wu M."/>
        </authorList>
    </citation>
    <scope>NUCLEOTIDE SEQUENCE [LARGE SCALE GENOMIC DNA]</scope>
    <source>
        <strain evidence="2 3">ARL-13</strain>
    </source>
</reference>
<dbReference type="Proteomes" id="UP000009286">
    <property type="component" value="Chromosome"/>
</dbReference>
<dbReference type="RefSeq" id="WP_014103260.1">
    <property type="nucleotide sequence ID" value="NC_016026.1"/>
</dbReference>
<keyword evidence="2" id="KW-0282">Flagellum</keyword>
<dbReference type="InterPro" id="IPR019301">
    <property type="entry name" value="Flagellar_prot_FlgJ_N"/>
</dbReference>
<evidence type="ECO:0000313" key="3">
    <source>
        <dbReference type="Proteomes" id="UP000009286"/>
    </source>
</evidence>
<feature type="domain" description="Flagellar protein FlgJ N-terminal" evidence="1">
    <location>
        <begin position="59"/>
        <end position="104"/>
    </location>
</feature>
<keyword evidence="2" id="KW-0969">Cilium</keyword>
<dbReference type="EMBL" id="CP002382">
    <property type="protein sequence ID" value="AEP10037.1"/>
    <property type="molecule type" value="Genomic_DNA"/>
</dbReference>
<gene>
    <name evidence="2" type="ordered locus">MICA_1724</name>
</gene>
<evidence type="ECO:0000259" key="1">
    <source>
        <dbReference type="Pfam" id="PF10135"/>
    </source>
</evidence>
<proteinExistence type="predicted"/>
<keyword evidence="2" id="KW-0966">Cell projection</keyword>
<dbReference type="HOGENOM" id="CLU_155700_2_2_5"/>
<dbReference type="Pfam" id="PF10135">
    <property type="entry name" value="Rod-binding"/>
    <property type="match status" value="1"/>
</dbReference>
<name>G2KRS9_MICAA</name>
<sequence length="117" mass="12608">MNSLMTSLTTTDAQIAMVRSQAEQAKQMAEAMKAKGINIEKIDAAARDFEAVFIASMMKPMFEGIEPDPLFGGGNGEAIFNDLMIDEYGKNMAANGGLGIADMVRAEMIRQQEGAVQ</sequence>
<accession>G2KRS9</accession>
<dbReference type="STRING" id="856793.MICA_1724"/>
<organism evidence="2 3">
    <name type="scientific">Micavibrio aeruginosavorus (strain ARL-13)</name>
    <dbReference type="NCBI Taxonomy" id="856793"/>
    <lineage>
        <taxon>Bacteria</taxon>
        <taxon>Pseudomonadati</taxon>
        <taxon>Bdellovibrionota</taxon>
        <taxon>Bdellovibrionia</taxon>
        <taxon>Bdellovibrionales</taxon>
        <taxon>Pseudobdellovibrionaceae</taxon>
        <taxon>Micavibrio</taxon>
    </lineage>
</organism>
<dbReference type="KEGG" id="mai:MICA_1724"/>
<evidence type="ECO:0000313" key="2">
    <source>
        <dbReference type="EMBL" id="AEP10037.1"/>
    </source>
</evidence>
<dbReference type="OrthoDB" id="7862954at2"/>
<protein>
    <submittedName>
        <fullName evidence="2">Flagellar protein flgJ</fullName>
    </submittedName>
</protein>
<keyword evidence="3" id="KW-1185">Reference proteome</keyword>
<dbReference type="eggNOG" id="COG3951">
    <property type="taxonomic scope" value="Bacteria"/>
</dbReference>
<dbReference type="AlphaFoldDB" id="G2KRS9"/>